<dbReference type="Proteomes" id="UP000286235">
    <property type="component" value="Unassembled WGS sequence"/>
</dbReference>
<evidence type="ECO:0000313" key="1">
    <source>
        <dbReference type="EMBL" id="RKO61756.1"/>
    </source>
</evidence>
<comment type="caution">
    <text evidence="1">The sequence shown here is derived from an EMBL/GenBank/DDBJ whole genome shotgun (WGS) entry which is preliminary data.</text>
</comment>
<proteinExistence type="predicted"/>
<reference evidence="1 2" key="1">
    <citation type="submission" date="2013-12" db="EMBL/GenBank/DDBJ databases">
        <title>Genome and proteome characterization of Caldibacillus debilis GB1 derived from a cellulolytic aero-tolerant co-culture.</title>
        <authorList>
            <person name="Wushke S.T."/>
            <person name="Zhang X."/>
            <person name="Fristensky B."/>
            <person name="Wilkins J.A."/>
            <person name="Levin D.B."/>
            <person name="Sparling R."/>
        </authorList>
    </citation>
    <scope>NUCLEOTIDE SEQUENCE [LARGE SCALE GENOMIC DNA]</scope>
    <source>
        <strain evidence="1 2">GB1</strain>
    </source>
</reference>
<keyword evidence="2" id="KW-1185">Reference proteome</keyword>
<evidence type="ECO:0000313" key="2">
    <source>
        <dbReference type="Proteomes" id="UP000286235"/>
    </source>
</evidence>
<protein>
    <submittedName>
        <fullName evidence="1">Uncharacterized protein</fullName>
    </submittedName>
</protein>
<dbReference type="EMBL" id="AZRV01000035">
    <property type="protein sequence ID" value="RKO61756.1"/>
    <property type="molecule type" value="Genomic_DNA"/>
</dbReference>
<dbReference type="InterPro" id="IPR025354">
    <property type="entry name" value="DUF4258"/>
</dbReference>
<dbReference type="AlphaFoldDB" id="A0A420VDX0"/>
<sequence>MAVVERELDVFRMEKHRAFQERFLPLAEAAVEKIQEKLSRGDEVQILVTNHGSLRETERCIARRHILEVLESGYAIEYQGRCGRTMNALLLGYVKIGKGEYRPLHVAVSIDEGANTVYIKTAYDPRSRRWQWDENFERRILFQQ</sequence>
<dbReference type="RefSeq" id="WP_120669143.1">
    <property type="nucleotide sequence ID" value="NZ_AZRV01000035.1"/>
</dbReference>
<name>A0A420VDX0_9BACI</name>
<gene>
    <name evidence="1" type="ORF">Cdeb_01227</name>
</gene>
<accession>A0A420VDX0</accession>
<dbReference type="Pfam" id="PF14076">
    <property type="entry name" value="DUF4258"/>
    <property type="match status" value="1"/>
</dbReference>
<organism evidence="1 2">
    <name type="scientific">Caldibacillus debilis GB1</name>
    <dbReference type="NCBI Taxonomy" id="1339248"/>
    <lineage>
        <taxon>Bacteria</taxon>
        <taxon>Bacillati</taxon>
        <taxon>Bacillota</taxon>
        <taxon>Bacilli</taxon>
        <taxon>Bacillales</taxon>
        <taxon>Bacillaceae</taxon>
        <taxon>Caldibacillus</taxon>
    </lineage>
</organism>